<evidence type="ECO:0000256" key="1">
    <source>
        <dbReference type="ARBA" id="ARBA00038048"/>
    </source>
</evidence>
<dbReference type="InterPro" id="IPR005097">
    <property type="entry name" value="Sacchrp_dh_NADP-bd"/>
</dbReference>
<dbReference type="PANTHER" id="PTHR12286:SF5">
    <property type="entry name" value="SACCHAROPINE DEHYDROGENASE-LIKE OXIDOREDUCTASE"/>
    <property type="match status" value="1"/>
</dbReference>
<name>A0AAE0HV68_9PEZI</name>
<evidence type="ECO:0000313" key="4">
    <source>
        <dbReference type="EMBL" id="KAK3313522.1"/>
    </source>
</evidence>
<dbReference type="PANTHER" id="PTHR12286">
    <property type="entry name" value="SACCHAROPINE DEHYDROGENASE-LIKE OXIDOREDUCTASE"/>
    <property type="match status" value="1"/>
</dbReference>
<evidence type="ECO:0000313" key="5">
    <source>
        <dbReference type="Proteomes" id="UP001283341"/>
    </source>
</evidence>
<evidence type="ECO:0000256" key="2">
    <source>
        <dbReference type="SAM" id="Phobius"/>
    </source>
</evidence>
<protein>
    <submittedName>
        <fullName evidence="4">Saccharopine dehydrogenase-domain-containing protein</fullName>
    </submittedName>
</protein>
<dbReference type="AlphaFoldDB" id="A0AAE0HV68"/>
<reference evidence="4" key="1">
    <citation type="journal article" date="2023" name="Mol. Phylogenet. Evol.">
        <title>Genome-scale phylogeny and comparative genomics of the fungal order Sordariales.</title>
        <authorList>
            <person name="Hensen N."/>
            <person name="Bonometti L."/>
            <person name="Westerberg I."/>
            <person name="Brannstrom I.O."/>
            <person name="Guillou S."/>
            <person name="Cros-Aarteil S."/>
            <person name="Calhoun S."/>
            <person name="Haridas S."/>
            <person name="Kuo A."/>
            <person name="Mondo S."/>
            <person name="Pangilinan J."/>
            <person name="Riley R."/>
            <person name="LaButti K."/>
            <person name="Andreopoulos B."/>
            <person name="Lipzen A."/>
            <person name="Chen C."/>
            <person name="Yan M."/>
            <person name="Daum C."/>
            <person name="Ng V."/>
            <person name="Clum A."/>
            <person name="Steindorff A."/>
            <person name="Ohm R.A."/>
            <person name="Martin F."/>
            <person name="Silar P."/>
            <person name="Natvig D.O."/>
            <person name="Lalanne C."/>
            <person name="Gautier V."/>
            <person name="Ament-Velasquez S.L."/>
            <person name="Kruys A."/>
            <person name="Hutchinson M.I."/>
            <person name="Powell A.J."/>
            <person name="Barry K."/>
            <person name="Miller A.N."/>
            <person name="Grigoriev I.V."/>
            <person name="Debuchy R."/>
            <person name="Gladieux P."/>
            <person name="Hiltunen Thoren M."/>
            <person name="Johannesson H."/>
        </authorList>
    </citation>
    <scope>NUCLEOTIDE SEQUENCE</scope>
    <source>
        <strain evidence="4">CBS 118394</strain>
    </source>
</reference>
<gene>
    <name evidence="4" type="ORF">B0H66DRAFT_536785</name>
</gene>
<dbReference type="Pfam" id="PF03435">
    <property type="entry name" value="Sacchrp_dh_NADP"/>
    <property type="match status" value="1"/>
</dbReference>
<dbReference type="Proteomes" id="UP001283341">
    <property type="component" value="Unassembled WGS sequence"/>
</dbReference>
<keyword evidence="2" id="KW-0812">Transmembrane</keyword>
<dbReference type="SUPFAM" id="SSF51735">
    <property type="entry name" value="NAD(P)-binding Rossmann-fold domains"/>
    <property type="match status" value="1"/>
</dbReference>
<evidence type="ECO:0000259" key="3">
    <source>
        <dbReference type="Pfam" id="PF03435"/>
    </source>
</evidence>
<dbReference type="EMBL" id="JAUEDM010000007">
    <property type="protein sequence ID" value="KAK3313522.1"/>
    <property type="molecule type" value="Genomic_DNA"/>
</dbReference>
<dbReference type="GO" id="GO:0005811">
    <property type="term" value="C:lipid droplet"/>
    <property type="evidence" value="ECO:0007669"/>
    <property type="project" value="TreeGrafter"/>
</dbReference>
<dbReference type="Gene3D" id="3.40.50.720">
    <property type="entry name" value="NAD(P)-binding Rossmann-like Domain"/>
    <property type="match status" value="1"/>
</dbReference>
<sequence length="454" mass="49651">MPFKQHSRQYDLIVFGATGYTGKLTAQHITTHLPTDLKWAVAGRSRDKLQRAVEDLKFLNPDRLQPSVEVCNLSDDDLTALAKKTLILITTVGPYHRYGEHAFKACAEQGTHYLDVTGEAVWVAKMIRKYESVARSSGAKMFPQIGIESAPPDLVTFALASVVRSQLSGAKVGPVTVSIHKFKSAPSGGTVATVLSIRESFSLPELQATFKPYALSPVPNPNRSATPKRSFLTKLTGLINLPILGLHTTALPSSTDRAIVQRSWGLYASGVVPGQPSYGPNFSFSEFMRTRSWTSGIMFHFTLIGFGLLFVIPQSLRNIVAKWLVKHGPGEGPDQELAKTTSELEYRGTAVPDVEGETKRGFCRAWYKGDAYYCEFTYPLSTPVGAYVQTNNRITVTGVLLAEAASSLLEDDDVASQLPGGVFTAACLGQPFIDRLDNAGFHFESKLVDKNDRL</sequence>
<keyword evidence="2" id="KW-1133">Transmembrane helix</keyword>
<reference evidence="4" key="2">
    <citation type="submission" date="2023-06" db="EMBL/GenBank/DDBJ databases">
        <authorList>
            <consortium name="Lawrence Berkeley National Laboratory"/>
            <person name="Haridas S."/>
            <person name="Hensen N."/>
            <person name="Bonometti L."/>
            <person name="Westerberg I."/>
            <person name="Brannstrom I.O."/>
            <person name="Guillou S."/>
            <person name="Cros-Aarteil S."/>
            <person name="Calhoun S."/>
            <person name="Kuo A."/>
            <person name="Mondo S."/>
            <person name="Pangilinan J."/>
            <person name="Riley R."/>
            <person name="Labutti K."/>
            <person name="Andreopoulos B."/>
            <person name="Lipzen A."/>
            <person name="Chen C."/>
            <person name="Yanf M."/>
            <person name="Daum C."/>
            <person name="Ng V."/>
            <person name="Clum A."/>
            <person name="Steindorff A."/>
            <person name="Ohm R."/>
            <person name="Martin F."/>
            <person name="Silar P."/>
            <person name="Natvig D."/>
            <person name="Lalanne C."/>
            <person name="Gautier V."/>
            <person name="Ament-Velasquez S.L."/>
            <person name="Kruys A."/>
            <person name="Hutchinson M.I."/>
            <person name="Powell A.J."/>
            <person name="Barry K."/>
            <person name="Miller A.N."/>
            <person name="Grigoriev I.V."/>
            <person name="Debuchy R."/>
            <person name="Gladieux P."/>
            <person name="Thoren M.H."/>
            <person name="Johannesson H."/>
        </authorList>
    </citation>
    <scope>NUCLEOTIDE SEQUENCE</scope>
    <source>
        <strain evidence="4">CBS 118394</strain>
    </source>
</reference>
<proteinExistence type="inferred from homology"/>
<dbReference type="GO" id="GO:0009247">
    <property type="term" value="P:glycolipid biosynthetic process"/>
    <property type="evidence" value="ECO:0007669"/>
    <property type="project" value="TreeGrafter"/>
</dbReference>
<organism evidence="4 5">
    <name type="scientific">Apodospora peruviana</name>
    <dbReference type="NCBI Taxonomy" id="516989"/>
    <lineage>
        <taxon>Eukaryota</taxon>
        <taxon>Fungi</taxon>
        <taxon>Dikarya</taxon>
        <taxon>Ascomycota</taxon>
        <taxon>Pezizomycotina</taxon>
        <taxon>Sordariomycetes</taxon>
        <taxon>Sordariomycetidae</taxon>
        <taxon>Sordariales</taxon>
        <taxon>Lasiosphaeriaceae</taxon>
        <taxon>Apodospora</taxon>
    </lineage>
</organism>
<dbReference type="InterPro" id="IPR051276">
    <property type="entry name" value="Saccharopine_DH-like_oxidrdct"/>
</dbReference>
<comment type="caution">
    <text evidence="4">The sequence shown here is derived from an EMBL/GenBank/DDBJ whole genome shotgun (WGS) entry which is preliminary data.</text>
</comment>
<dbReference type="GO" id="GO:0005886">
    <property type="term" value="C:plasma membrane"/>
    <property type="evidence" value="ECO:0007669"/>
    <property type="project" value="TreeGrafter"/>
</dbReference>
<dbReference type="GO" id="GO:0005739">
    <property type="term" value="C:mitochondrion"/>
    <property type="evidence" value="ECO:0007669"/>
    <property type="project" value="TreeGrafter"/>
</dbReference>
<dbReference type="InterPro" id="IPR036291">
    <property type="entry name" value="NAD(P)-bd_dom_sf"/>
</dbReference>
<comment type="similarity">
    <text evidence="1">Belongs to the saccharopine dehydrogenase family.</text>
</comment>
<keyword evidence="2" id="KW-0472">Membrane</keyword>
<feature type="domain" description="Saccharopine dehydrogenase NADP binding" evidence="3">
    <location>
        <begin position="13"/>
        <end position="138"/>
    </location>
</feature>
<accession>A0AAE0HV68</accession>
<feature type="transmembrane region" description="Helical" evidence="2">
    <location>
        <begin position="293"/>
        <end position="312"/>
    </location>
</feature>
<keyword evidence="5" id="KW-1185">Reference proteome</keyword>